<evidence type="ECO:0000313" key="7">
    <source>
        <dbReference type="EMBL" id="VDP51929.1"/>
    </source>
</evidence>
<dbReference type="PANTHER" id="PTHR22692">
    <property type="entry name" value="MYOSIN VII, XV"/>
    <property type="match status" value="1"/>
</dbReference>
<keyword evidence="5" id="KW-0009">Actin-binding</keyword>
<keyword evidence="8" id="KW-1185">Reference proteome</keyword>
<evidence type="ECO:0000256" key="5">
    <source>
        <dbReference type="PROSITE-ProRule" id="PRU00782"/>
    </source>
</evidence>
<evidence type="ECO:0000313" key="8">
    <source>
        <dbReference type="Proteomes" id="UP000270296"/>
    </source>
</evidence>
<keyword evidence="4" id="KW-0505">Motor protein</keyword>
<comment type="similarity">
    <text evidence="5">Belongs to the TRAFAC class myosin-kinesin ATPase superfamily. Myosin family.</text>
</comment>
<proteinExistence type="inferred from homology"/>
<evidence type="ECO:0000313" key="9">
    <source>
        <dbReference type="WBParaSite" id="SBAD_0001321801-mRNA-1"/>
    </source>
</evidence>
<sequence>MMSIYDAEQVRNYRGREIYERPPHIFAIADAAYKCMKQKGEDSCIVISGNYS</sequence>
<dbReference type="EMBL" id="UZAM01018878">
    <property type="protein sequence ID" value="VDP51929.1"/>
    <property type="molecule type" value="Genomic_DNA"/>
</dbReference>
<dbReference type="Gene3D" id="3.40.850.10">
    <property type="entry name" value="Kinesin motor domain"/>
    <property type="match status" value="1"/>
</dbReference>
<evidence type="ECO:0000256" key="2">
    <source>
        <dbReference type="ARBA" id="ARBA00022840"/>
    </source>
</evidence>
<dbReference type="InterPro" id="IPR051567">
    <property type="entry name" value="Unconventional_Myosin_ATPase"/>
</dbReference>
<dbReference type="WBParaSite" id="SBAD_0001321801-mRNA-1">
    <property type="protein sequence ID" value="SBAD_0001321801-mRNA-1"/>
    <property type="gene ID" value="SBAD_0001321801"/>
</dbReference>
<evidence type="ECO:0000256" key="1">
    <source>
        <dbReference type="ARBA" id="ARBA00022741"/>
    </source>
</evidence>
<dbReference type="Pfam" id="PF00063">
    <property type="entry name" value="Myosin_head"/>
    <property type="match status" value="1"/>
</dbReference>
<dbReference type="InterPro" id="IPR036961">
    <property type="entry name" value="Kinesin_motor_dom_sf"/>
</dbReference>
<keyword evidence="1" id="KW-0547">Nucleotide-binding</keyword>
<keyword evidence="2" id="KW-0067">ATP-binding</keyword>
<dbReference type="GO" id="GO:0005524">
    <property type="term" value="F:ATP binding"/>
    <property type="evidence" value="ECO:0007669"/>
    <property type="project" value="UniProtKB-KW"/>
</dbReference>
<dbReference type="GO" id="GO:0016459">
    <property type="term" value="C:myosin complex"/>
    <property type="evidence" value="ECO:0007669"/>
    <property type="project" value="UniProtKB-KW"/>
</dbReference>
<dbReference type="GO" id="GO:0003774">
    <property type="term" value="F:cytoskeletal motor activity"/>
    <property type="evidence" value="ECO:0007669"/>
    <property type="project" value="InterPro"/>
</dbReference>
<evidence type="ECO:0000256" key="3">
    <source>
        <dbReference type="ARBA" id="ARBA00023123"/>
    </source>
</evidence>
<dbReference type="PANTHER" id="PTHR22692:SF26">
    <property type="entry name" value="SH3 DOMAIN-CONTAINING PROTEIN"/>
    <property type="match status" value="1"/>
</dbReference>
<dbReference type="OrthoDB" id="10055605at2759"/>
<accession>A0A183JAA7</accession>
<evidence type="ECO:0000259" key="6">
    <source>
        <dbReference type="PROSITE" id="PS51456"/>
    </source>
</evidence>
<evidence type="ECO:0000256" key="4">
    <source>
        <dbReference type="ARBA" id="ARBA00023175"/>
    </source>
</evidence>
<reference evidence="7 8" key="2">
    <citation type="submission" date="2018-11" db="EMBL/GenBank/DDBJ databases">
        <authorList>
            <consortium name="Pathogen Informatics"/>
        </authorList>
    </citation>
    <scope>NUCLEOTIDE SEQUENCE [LARGE SCALE GENOMIC DNA]</scope>
</reference>
<gene>
    <name evidence="7" type="ORF">SBAD_LOCUS12805</name>
</gene>
<dbReference type="InterPro" id="IPR001609">
    <property type="entry name" value="Myosin_head_motor_dom-like"/>
</dbReference>
<dbReference type="PROSITE" id="PS51456">
    <property type="entry name" value="MYOSIN_MOTOR"/>
    <property type="match status" value="1"/>
</dbReference>
<dbReference type="AlphaFoldDB" id="A0A183JAA7"/>
<comment type="caution">
    <text evidence="5">Lacks conserved residue(s) required for the propagation of feature annotation.</text>
</comment>
<reference evidence="9" key="1">
    <citation type="submission" date="2016-06" db="UniProtKB">
        <authorList>
            <consortium name="WormBaseParasite"/>
        </authorList>
    </citation>
    <scope>IDENTIFICATION</scope>
</reference>
<protein>
    <submittedName>
        <fullName evidence="9">Myosin motor domain-containing protein</fullName>
    </submittedName>
</protein>
<organism evidence="9">
    <name type="scientific">Soboliphyme baturini</name>
    <dbReference type="NCBI Taxonomy" id="241478"/>
    <lineage>
        <taxon>Eukaryota</taxon>
        <taxon>Metazoa</taxon>
        <taxon>Ecdysozoa</taxon>
        <taxon>Nematoda</taxon>
        <taxon>Enoplea</taxon>
        <taxon>Dorylaimia</taxon>
        <taxon>Dioctophymatida</taxon>
        <taxon>Dioctophymatoidea</taxon>
        <taxon>Soboliphymatidae</taxon>
        <taxon>Soboliphyme</taxon>
    </lineage>
</organism>
<name>A0A183JAA7_9BILA</name>
<dbReference type="InterPro" id="IPR027417">
    <property type="entry name" value="P-loop_NTPase"/>
</dbReference>
<dbReference type="SUPFAM" id="SSF52540">
    <property type="entry name" value="P-loop containing nucleoside triphosphate hydrolases"/>
    <property type="match status" value="1"/>
</dbReference>
<dbReference type="Proteomes" id="UP000270296">
    <property type="component" value="Unassembled WGS sequence"/>
</dbReference>
<dbReference type="GO" id="GO:0003779">
    <property type="term" value="F:actin binding"/>
    <property type="evidence" value="ECO:0007669"/>
    <property type="project" value="UniProtKB-KW"/>
</dbReference>
<feature type="domain" description="Myosin motor" evidence="6">
    <location>
        <begin position="1"/>
        <end position="52"/>
    </location>
</feature>
<keyword evidence="3 5" id="KW-0518">Myosin</keyword>